<evidence type="ECO:0008006" key="3">
    <source>
        <dbReference type="Google" id="ProtNLM"/>
    </source>
</evidence>
<reference evidence="1 2" key="1">
    <citation type="journal article" date="2016" name="Genome Announc.">
        <title>Complete Genome Sequences of Aerococcus christensenii CCUG 28831T, Aerococcus sanguinicola CCUG 43001T, Aerococcus urinae CCUG 36881T, Aerococcus urinaeequi CCUG 28094T, Aerococcus urinaehominis CCUG 42038 BT, and Aerococcus viridans CCUG 4311T.</title>
        <authorList>
            <person name="Carkaci D."/>
            <person name="Dargis R."/>
            <person name="Nielsen X.C."/>
            <person name="Skovgaard O."/>
            <person name="Fuursted K."/>
            <person name="Christensen J.J."/>
        </authorList>
    </citation>
    <scope>NUCLEOTIDE SEQUENCE [LARGE SCALE GENOMIC DNA]</scope>
    <source>
        <strain evidence="1 2">CCUG42038B</strain>
    </source>
</reference>
<dbReference type="InterPro" id="IPR015928">
    <property type="entry name" value="Aconitase/3IPM_dehydase_swvl"/>
</dbReference>
<dbReference type="KEGG" id="auh:AWM75_01655"/>
<evidence type="ECO:0000313" key="2">
    <source>
        <dbReference type="Proteomes" id="UP000062260"/>
    </source>
</evidence>
<dbReference type="Proteomes" id="UP000062260">
    <property type="component" value="Chromosome"/>
</dbReference>
<dbReference type="STRING" id="128944.AWM75_01655"/>
<dbReference type="Gene3D" id="3.20.19.10">
    <property type="entry name" value="Aconitase, domain 4"/>
    <property type="match status" value="1"/>
</dbReference>
<dbReference type="SUPFAM" id="SSF52016">
    <property type="entry name" value="LeuD/IlvD-like"/>
    <property type="match status" value="1"/>
</dbReference>
<name>A0A0X8FK37_9LACT</name>
<dbReference type="EMBL" id="CP014163">
    <property type="protein sequence ID" value="AMB98776.1"/>
    <property type="molecule type" value="Genomic_DNA"/>
</dbReference>
<protein>
    <recommendedName>
        <fullName evidence="3">3-isopropylmalate dehydratase</fullName>
    </recommendedName>
</protein>
<evidence type="ECO:0000313" key="1">
    <source>
        <dbReference type="EMBL" id="AMB98776.1"/>
    </source>
</evidence>
<accession>A0A0X8FK37</accession>
<sequence>MQAFHTLTSTLTCLNWDGLDNNDLIPKLHAKRIKRAGSGEFLLNNSRYQPGFPRRERPDHLLNHGIASASQILIPGADFALTIDFEQVVWAILDAGYRVVISNQIGEKFKNFALKNGLVALEVSLTDLHQLEKLAGTSQVKVDLEKEQIVMPEASLPFRIGSQAKARYLNGDSEIDLTLAAANQALIDYEAKWNHFYQTK</sequence>
<proteinExistence type="predicted"/>
<dbReference type="RefSeq" id="WP_067977467.1">
    <property type="nucleotide sequence ID" value="NZ_CP014163.1"/>
</dbReference>
<gene>
    <name evidence="1" type="ORF">AWM75_01655</name>
</gene>
<keyword evidence="2" id="KW-1185">Reference proteome</keyword>
<dbReference type="AlphaFoldDB" id="A0A0X8FK37"/>
<dbReference type="OrthoDB" id="9777465at2"/>
<organism evidence="1 2">
    <name type="scientific">Aerococcus urinaehominis</name>
    <dbReference type="NCBI Taxonomy" id="128944"/>
    <lineage>
        <taxon>Bacteria</taxon>
        <taxon>Bacillati</taxon>
        <taxon>Bacillota</taxon>
        <taxon>Bacilli</taxon>
        <taxon>Lactobacillales</taxon>
        <taxon>Aerococcaceae</taxon>
        <taxon>Aerococcus</taxon>
    </lineage>
</organism>
<reference evidence="2" key="2">
    <citation type="submission" date="2016-01" db="EMBL/GenBank/DDBJ databases">
        <title>Six Aerococcus type strain genome sequencing and assembly using PacBio and Illumina Hiseq.</title>
        <authorList>
            <person name="Carkaci D."/>
            <person name="Dargis R."/>
            <person name="Nielsen X.C."/>
            <person name="Skovgaard O."/>
            <person name="Fuursted K."/>
            <person name="Christensen J.J."/>
        </authorList>
    </citation>
    <scope>NUCLEOTIDE SEQUENCE [LARGE SCALE GENOMIC DNA]</scope>
    <source>
        <strain evidence="2">CCUG42038B</strain>
    </source>
</reference>